<reference evidence="1" key="1">
    <citation type="journal article" date="2014" name="Int. J. Syst. Evol. Microbiol.">
        <title>Complete genome sequence of Corynebacterium casei LMG S-19264T (=DSM 44701T), isolated from a smear-ripened cheese.</title>
        <authorList>
            <consortium name="US DOE Joint Genome Institute (JGI-PGF)"/>
            <person name="Walter F."/>
            <person name="Albersmeier A."/>
            <person name="Kalinowski J."/>
            <person name="Ruckert C."/>
        </authorList>
    </citation>
    <scope>NUCLEOTIDE SEQUENCE</scope>
    <source>
        <strain evidence="1">CGMCC 4.7272</strain>
    </source>
</reference>
<accession>A0A917P9T6</accession>
<protein>
    <submittedName>
        <fullName evidence="1">Uncharacterized protein</fullName>
    </submittedName>
</protein>
<sequence>MGTTLESFAALDAALLPGTPGRFSAPLVQLGRGSGSGCRALLYVMRRLLTQMARDSGQNPAVTC</sequence>
<comment type="caution">
    <text evidence="1">The sequence shown here is derived from an EMBL/GenBank/DDBJ whole genome shotgun (WGS) entry which is preliminary data.</text>
</comment>
<name>A0A917P9T6_9ACTN</name>
<dbReference type="AlphaFoldDB" id="A0A917P9T6"/>
<evidence type="ECO:0000313" key="2">
    <source>
        <dbReference type="Proteomes" id="UP000625682"/>
    </source>
</evidence>
<dbReference type="Proteomes" id="UP000625682">
    <property type="component" value="Unassembled WGS sequence"/>
</dbReference>
<reference evidence="1" key="2">
    <citation type="submission" date="2020-09" db="EMBL/GenBank/DDBJ databases">
        <authorList>
            <person name="Sun Q."/>
            <person name="Zhou Y."/>
        </authorList>
    </citation>
    <scope>NUCLEOTIDE SEQUENCE</scope>
    <source>
        <strain evidence="1">CGMCC 4.7272</strain>
    </source>
</reference>
<gene>
    <name evidence="1" type="ORF">GCM10012282_76240</name>
</gene>
<organism evidence="1 2">
    <name type="scientific">Streptomyces lacrimifluminis</name>
    <dbReference type="NCBI Taxonomy" id="1500077"/>
    <lineage>
        <taxon>Bacteria</taxon>
        <taxon>Bacillati</taxon>
        <taxon>Actinomycetota</taxon>
        <taxon>Actinomycetes</taxon>
        <taxon>Kitasatosporales</taxon>
        <taxon>Streptomycetaceae</taxon>
        <taxon>Streptomyces</taxon>
    </lineage>
</organism>
<proteinExistence type="predicted"/>
<dbReference type="EMBL" id="BMMU01000048">
    <property type="protein sequence ID" value="GGJ68001.1"/>
    <property type="molecule type" value="Genomic_DNA"/>
</dbReference>
<evidence type="ECO:0000313" key="1">
    <source>
        <dbReference type="EMBL" id="GGJ68001.1"/>
    </source>
</evidence>
<keyword evidence="2" id="KW-1185">Reference proteome</keyword>